<protein>
    <submittedName>
        <fullName evidence="1">Uncharacterized protein</fullName>
    </submittedName>
</protein>
<dbReference type="RefSeq" id="WP_202007642.1">
    <property type="nucleotide sequence ID" value="NZ_JAERRB010000001.1"/>
</dbReference>
<organism evidence="1 2">
    <name type="scientific">Chryseolinea lacunae</name>
    <dbReference type="NCBI Taxonomy" id="2801331"/>
    <lineage>
        <taxon>Bacteria</taxon>
        <taxon>Pseudomonadati</taxon>
        <taxon>Bacteroidota</taxon>
        <taxon>Cytophagia</taxon>
        <taxon>Cytophagales</taxon>
        <taxon>Fulvivirgaceae</taxon>
        <taxon>Chryseolinea</taxon>
    </lineage>
</organism>
<name>A0ABS1KLP3_9BACT</name>
<sequence>MTAPAFISIFKTSLQSEADKLSIEPHLGRIEGVRRWSVDLSDADKVLRVVSEKDVCHDIMVVSRALGYFCDILRD</sequence>
<accession>A0ABS1KLP3</accession>
<gene>
    <name evidence="1" type="ORF">JI741_04110</name>
</gene>
<reference evidence="1 2" key="1">
    <citation type="submission" date="2021-01" db="EMBL/GenBank/DDBJ databases">
        <title>Chryseolinea sp. Jin1 Genome sequencing and assembly.</title>
        <authorList>
            <person name="Kim I."/>
        </authorList>
    </citation>
    <scope>NUCLEOTIDE SEQUENCE [LARGE SCALE GENOMIC DNA]</scope>
    <source>
        <strain evidence="1 2">Jin1</strain>
    </source>
</reference>
<proteinExistence type="predicted"/>
<comment type="caution">
    <text evidence="1">The sequence shown here is derived from an EMBL/GenBank/DDBJ whole genome shotgun (WGS) entry which is preliminary data.</text>
</comment>
<evidence type="ECO:0000313" key="2">
    <source>
        <dbReference type="Proteomes" id="UP000613030"/>
    </source>
</evidence>
<evidence type="ECO:0000313" key="1">
    <source>
        <dbReference type="EMBL" id="MBL0740385.1"/>
    </source>
</evidence>
<dbReference type="Proteomes" id="UP000613030">
    <property type="component" value="Unassembled WGS sequence"/>
</dbReference>
<dbReference type="EMBL" id="JAERRB010000001">
    <property type="protein sequence ID" value="MBL0740385.1"/>
    <property type="molecule type" value="Genomic_DNA"/>
</dbReference>
<keyword evidence="2" id="KW-1185">Reference proteome</keyword>